<evidence type="ECO:0000313" key="3">
    <source>
        <dbReference type="Proteomes" id="UP000765509"/>
    </source>
</evidence>
<dbReference type="EMBL" id="AVOT02047488">
    <property type="protein sequence ID" value="MBW0542794.1"/>
    <property type="molecule type" value="Genomic_DNA"/>
</dbReference>
<name>A0A9Q3FPU0_9BASI</name>
<feature type="compositionally biased region" description="Acidic residues" evidence="1">
    <location>
        <begin position="15"/>
        <end position="30"/>
    </location>
</feature>
<evidence type="ECO:0000256" key="1">
    <source>
        <dbReference type="SAM" id="MobiDB-lite"/>
    </source>
</evidence>
<feature type="compositionally biased region" description="Polar residues" evidence="1">
    <location>
        <begin position="91"/>
        <end position="103"/>
    </location>
</feature>
<proteinExistence type="predicted"/>
<accession>A0A9Q3FPU0</accession>
<evidence type="ECO:0000313" key="2">
    <source>
        <dbReference type="EMBL" id="MBW0542794.1"/>
    </source>
</evidence>
<gene>
    <name evidence="2" type="ORF">O181_082509</name>
</gene>
<sequence>MNQQSTSDLPPLPEDTVEGQYAEESEEEDQTVQIQSLMKQMQDLLLTQSKKKGKRREQTSYTPGASPSEQTLPRHVRPEDSPISPTPGPRATSTPVTEPRTQNIPRRVFVTTPNNPSPLQQKVPRQERPVVKIKAKDYNLNFDGEEVEKFIKKVERIAQIEGATDEDLAMQMAFWTTNQKVSDAIEAMPGYEEGNWTQLKKDLITKWGRVEPERRYRKDSLMKLFSETQEDGGIGSLSQYKKFMGEYETIVTYLLRYRYIPQDNMFHEDLFDCLSADIKGAISKEMIKDNVMVRAEDGGYLIPPMKILKYIEQELEARILVTKRFSSSRDTGRNVTENKKKFISRKRLSQE</sequence>
<comment type="caution">
    <text evidence="2">The sequence shown here is derived from an EMBL/GenBank/DDBJ whole genome shotgun (WGS) entry which is preliminary data.</text>
</comment>
<protein>
    <submittedName>
        <fullName evidence="2">Uncharacterized protein</fullName>
    </submittedName>
</protein>
<dbReference type="AlphaFoldDB" id="A0A9Q3FPU0"/>
<organism evidence="2 3">
    <name type="scientific">Austropuccinia psidii MF-1</name>
    <dbReference type="NCBI Taxonomy" id="1389203"/>
    <lineage>
        <taxon>Eukaryota</taxon>
        <taxon>Fungi</taxon>
        <taxon>Dikarya</taxon>
        <taxon>Basidiomycota</taxon>
        <taxon>Pucciniomycotina</taxon>
        <taxon>Pucciniomycetes</taxon>
        <taxon>Pucciniales</taxon>
        <taxon>Sphaerophragmiaceae</taxon>
        <taxon>Austropuccinia</taxon>
    </lineage>
</organism>
<feature type="region of interest" description="Disordered" evidence="1">
    <location>
        <begin position="1"/>
        <end position="103"/>
    </location>
</feature>
<feature type="compositionally biased region" description="Polar residues" evidence="1">
    <location>
        <begin position="59"/>
        <end position="71"/>
    </location>
</feature>
<dbReference type="Proteomes" id="UP000765509">
    <property type="component" value="Unassembled WGS sequence"/>
</dbReference>
<reference evidence="2" key="1">
    <citation type="submission" date="2021-03" db="EMBL/GenBank/DDBJ databases">
        <title>Draft genome sequence of rust myrtle Austropuccinia psidii MF-1, a brazilian biotype.</title>
        <authorList>
            <person name="Quecine M.C."/>
            <person name="Pachon D.M.R."/>
            <person name="Bonatelli M.L."/>
            <person name="Correr F.H."/>
            <person name="Franceschini L.M."/>
            <person name="Leite T.F."/>
            <person name="Margarido G.R.A."/>
            <person name="Almeida C.A."/>
            <person name="Ferrarezi J.A."/>
            <person name="Labate C.A."/>
        </authorList>
    </citation>
    <scope>NUCLEOTIDE SEQUENCE</scope>
    <source>
        <strain evidence="2">MF-1</strain>
    </source>
</reference>
<keyword evidence="3" id="KW-1185">Reference proteome</keyword>